<feature type="region of interest" description="Disordered" evidence="1">
    <location>
        <begin position="652"/>
        <end position="676"/>
    </location>
</feature>
<sequence length="710" mass="80235">MPVPSSRAPPLYPRHPHPSQHIRDHDPACCPSPDACFLCIMMEPNISKRSAALSRLFKLLPSDAGSHVFSISVIWSSAMARPNEPDLVELGIFECMASLIWKGIRNRRWLLKDQNIFIPYYAAHIIGSYTMNRGDFAAKAVAEGVIPPLVELLRGRLTWVEQRVAVRALGHVAAFESSFAHVAVHSEVLELAMELATSSLEIVYSQFIQTEERRLKYHRDLLTRGARGPQMELRKGEEWASQLQCWSLQLINCFAMKDKYLPIVCRPGFLTKLPSMWGGLMNENSPAGMGLVLTICRHKVGRRSIAACPRVVGGLCNTARSSDDWQYMAVDCLLLLLQDPQTRKRVFDDAVVPLVDLAVQPCQGERKKLGNAILEVLLLQEIQSPMRGRTSGQTRYLLDELASQRQRWKWERSMSKDDLRVKQQAAHVVKLEGNAKFSAGDVVGAVYKYSEALSLCPLRATKERVVLYSNRAQCHLLLQDPEAALSDSTRALCLHKPLNGHSRSLWRRSQAYEMLGLSKESLLDAIMFINECSNAAGGEDICTVPDYAERLVKKQMRSTWLFLEAARKHGDLQELQADYSETTKYEYEEEEGEEDSEWETASESDITLADDTTDQGSCSRDEGESDQHLEKEKLDSYNHNLQKVFSAFKGMDPKKKSANEGNPLMELNGKGTHNPPLDRELLKKRIYSLIQERRLLNLQNELQKPVTKDI</sequence>
<evidence type="ECO:0000313" key="4">
    <source>
        <dbReference type="Proteomes" id="UP000886520"/>
    </source>
</evidence>
<dbReference type="Gene3D" id="1.25.10.10">
    <property type="entry name" value="Leucine-rich Repeat Variant"/>
    <property type="match status" value="1"/>
</dbReference>
<protein>
    <recommendedName>
        <fullName evidence="2">ARM repeat N-terminal plant domain-containing protein</fullName>
    </recommendedName>
</protein>
<feature type="compositionally biased region" description="Basic and acidic residues" evidence="1">
    <location>
        <begin position="619"/>
        <end position="628"/>
    </location>
</feature>
<dbReference type="InterPro" id="IPR011989">
    <property type="entry name" value="ARM-like"/>
</dbReference>
<reference evidence="3" key="1">
    <citation type="submission" date="2021-01" db="EMBL/GenBank/DDBJ databases">
        <title>Adiantum capillus-veneris genome.</title>
        <authorList>
            <person name="Fang Y."/>
            <person name="Liao Q."/>
        </authorList>
    </citation>
    <scope>NUCLEOTIDE SEQUENCE</scope>
    <source>
        <strain evidence="3">H3</strain>
        <tissue evidence="3">Leaf</tissue>
    </source>
</reference>
<feature type="region of interest" description="Disordered" evidence="1">
    <location>
        <begin position="584"/>
        <end position="628"/>
    </location>
</feature>
<feature type="region of interest" description="Disordered" evidence="1">
    <location>
        <begin position="1"/>
        <end position="24"/>
    </location>
</feature>
<feature type="compositionally biased region" description="Acidic residues" evidence="1">
    <location>
        <begin position="587"/>
        <end position="602"/>
    </location>
</feature>
<name>A0A9D4ZB20_ADICA</name>
<dbReference type="InterPro" id="IPR058868">
    <property type="entry name" value="ARM_7"/>
</dbReference>
<evidence type="ECO:0000313" key="3">
    <source>
        <dbReference type="EMBL" id="KAI5067150.1"/>
    </source>
</evidence>
<dbReference type="EMBL" id="JABFUD020000017">
    <property type="protein sequence ID" value="KAI5067150.1"/>
    <property type="molecule type" value="Genomic_DNA"/>
</dbReference>
<gene>
    <name evidence="3" type="ORF">GOP47_0017678</name>
</gene>
<organism evidence="3 4">
    <name type="scientific">Adiantum capillus-veneris</name>
    <name type="common">Maidenhair fern</name>
    <dbReference type="NCBI Taxonomy" id="13818"/>
    <lineage>
        <taxon>Eukaryota</taxon>
        <taxon>Viridiplantae</taxon>
        <taxon>Streptophyta</taxon>
        <taxon>Embryophyta</taxon>
        <taxon>Tracheophyta</taxon>
        <taxon>Polypodiopsida</taxon>
        <taxon>Polypodiidae</taxon>
        <taxon>Polypodiales</taxon>
        <taxon>Pteridineae</taxon>
        <taxon>Pteridaceae</taxon>
        <taxon>Vittarioideae</taxon>
        <taxon>Adiantum</taxon>
    </lineage>
</organism>
<feature type="domain" description="ARM repeat N-terminal plant" evidence="2">
    <location>
        <begin position="34"/>
        <end position="266"/>
    </location>
</feature>
<keyword evidence="4" id="KW-1185">Reference proteome</keyword>
<evidence type="ECO:0000259" key="2">
    <source>
        <dbReference type="Pfam" id="PF26524"/>
    </source>
</evidence>
<comment type="caution">
    <text evidence="3">The sequence shown here is derived from an EMBL/GenBank/DDBJ whole genome shotgun (WGS) entry which is preliminary data.</text>
</comment>
<dbReference type="PANTHER" id="PTHR46578">
    <property type="entry name" value="ARM-REPEAT/TETRATRICOPEPTIDE REPEAT (TPR)-LIKE PROTEIN"/>
    <property type="match status" value="1"/>
</dbReference>
<dbReference type="SUPFAM" id="SSF48371">
    <property type="entry name" value="ARM repeat"/>
    <property type="match status" value="1"/>
</dbReference>
<evidence type="ECO:0000256" key="1">
    <source>
        <dbReference type="SAM" id="MobiDB-lite"/>
    </source>
</evidence>
<proteinExistence type="predicted"/>
<dbReference type="Proteomes" id="UP000886520">
    <property type="component" value="Chromosome 17"/>
</dbReference>
<dbReference type="InterPro" id="IPR016024">
    <property type="entry name" value="ARM-type_fold"/>
</dbReference>
<dbReference type="InterPro" id="IPR011990">
    <property type="entry name" value="TPR-like_helical_dom_sf"/>
</dbReference>
<dbReference type="PANTHER" id="PTHR46578:SF1">
    <property type="entry name" value="ARM-REPEAT_TETRATRICOPEPTIDE REPEAT (TPR)-LIKE PROTEIN"/>
    <property type="match status" value="1"/>
</dbReference>
<dbReference type="SUPFAM" id="SSF48452">
    <property type="entry name" value="TPR-like"/>
    <property type="match status" value="1"/>
</dbReference>
<dbReference type="Gene3D" id="1.25.40.10">
    <property type="entry name" value="Tetratricopeptide repeat domain"/>
    <property type="match status" value="1"/>
</dbReference>
<accession>A0A9D4ZB20</accession>
<dbReference type="Pfam" id="PF26524">
    <property type="entry name" value="ARM_7"/>
    <property type="match status" value="1"/>
</dbReference>
<dbReference type="OrthoDB" id="1872379at2759"/>
<dbReference type="AlphaFoldDB" id="A0A9D4ZB20"/>